<comment type="caution">
    <text evidence="3">The sequence shown here is derived from an EMBL/GenBank/DDBJ whole genome shotgun (WGS) entry which is preliminary data.</text>
</comment>
<evidence type="ECO:0000313" key="4">
    <source>
        <dbReference type="Proteomes" id="UP000593571"/>
    </source>
</evidence>
<proteinExistence type="predicted"/>
<feature type="domain" description="CC142 N-terminal" evidence="2">
    <location>
        <begin position="103"/>
        <end position="299"/>
    </location>
</feature>
<dbReference type="PANTHER" id="PTHR21436">
    <property type="entry name" value="COILED-COIL DOMAIN-CONTAINING PROTEIN 142"/>
    <property type="match status" value="1"/>
</dbReference>
<dbReference type="Pfam" id="PF25081">
    <property type="entry name" value="CC142_N"/>
    <property type="match status" value="1"/>
</dbReference>
<dbReference type="EMBL" id="JACASE010000007">
    <property type="protein sequence ID" value="KAF6446158.1"/>
    <property type="molecule type" value="Genomic_DNA"/>
</dbReference>
<dbReference type="InterPro" id="IPR056901">
    <property type="entry name" value="CC142_N"/>
</dbReference>
<accession>A0A7J8FEN3</accession>
<dbReference type="InterPro" id="IPR026700">
    <property type="entry name" value="CCDC142"/>
</dbReference>
<evidence type="ECO:0000259" key="1">
    <source>
        <dbReference type="Pfam" id="PF14923"/>
    </source>
</evidence>
<dbReference type="PANTHER" id="PTHR21436:SF2">
    <property type="entry name" value="COILED-COIL DOMAIN-CONTAINING PROTEIN 142"/>
    <property type="match status" value="1"/>
</dbReference>
<dbReference type="Proteomes" id="UP000593571">
    <property type="component" value="Unassembled WGS sequence"/>
</dbReference>
<name>A0A7J8FEN3_ROUAE</name>
<dbReference type="AlphaFoldDB" id="A0A7J8FEN3"/>
<sequence length="765" mass="84044">MAKASRSSGLLPPLAPVSPSWAQAVGAGEEQWERRRAGAVGWDVRGWPALSVAESIPRSDPRPGGAPGRQLRWEAPADAGEHHEASAADWRQELAAGGPIPAALQRLRALLLRLHREREQLLQARFCARHLQAAVRLLNILSPSAQSPCPVPLPPLCGDLLLQLSRGTVLRTGLRETPEPLLLTRPIGLAAQRLHAVIEMQLRALGRAPASPNLSSQLADLLLVLPAYHQLQEKALSSVPGAALPFSPARVLCLLTGERGCQVAGRLDQALRGSGLEDQLRRKCCEERELLPGLLGLMGSVADSASSRLELEEAGALWNQYWTLLWAACAQRLDLSLGPWRDPRVAAQQLSQALDQASLPQECEKELASLCHSLFHQSLIRSWDQGFCQALGTASDQSSFSSSSRTSELLQQLFPPLLDALREPKSGLLLCQLPGPAPLALGICTLQTSLLWFWGRTQHYLAAWAPGSFLRLIQKDLPPLLREAEALSSLASEESLTLEVEQQLGMEIRKLTTQIQLLPEQSLSLFFQECHKQATQGFELHMPRGRYWQHRLCPELPSIPSEYARLVVRIILEPVLQGLQGLPPQAQAPALGQALTATLGAWLDHILAHRIRFSLQGALQLRQDFGVVLELLEEERWGLSPELRQTLLMLSIFQRLDGALLCLLQQPLPKTRVHRRPPCCCVCNEVQTLELPSSSLNSLESLEPPLRPGAPPAQTAQLLSTLWGGGPSPQAYLVGNQQAWLALRQHQRSRWHSPFLSCLGTSPES</sequence>
<protein>
    <submittedName>
        <fullName evidence="3">Coiled-coil domain containing 142</fullName>
    </submittedName>
</protein>
<dbReference type="InterPro" id="IPR055350">
    <property type="entry name" value="CCDC142_C"/>
</dbReference>
<dbReference type="OrthoDB" id="6579237at2759"/>
<reference evidence="3 4" key="1">
    <citation type="journal article" date="2020" name="Nature">
        <title>Six reference-quality genomes reveal evolution of bat adaptations.</title>
        <authorList>
            <person name="Jebb D."/>
            <person name="Huang Z."/>
            <person name="Pippel M."/>
            <person name="Hughes G.M."/>
            <person name="Lavrichenko K."/>
            <person name="Devanna P."/>
            <person name="Winkler S."/>
            <person name="Jermiin L.S."/>
            <person name="Skirmuntt E.C."/>
            <person name="Katzourakis A."/>
            <person name="Burkitt-Gray L."/>
            <person name="Ray D.A."/>
            <person name="Sullivan K.A.M."/>
            <person name="Roscito J.G."/>
            <person name="Kirilenko B.M."/>
            <person name="Davalos L.M."/>
            <person name="Corthals A.P."/>
            <person name="Power M.L."/>
            <person name="Jones G."/>
            <person name="Ransome R.D."/>
            <person name="Dechmann D.K.N."/>
            <person name="Locatelli A.G."/>
            <person name="Puechmaille S.J."/>
            <person name="Fedrigo O."/>
            <person name="Jarvis E.D."/>
            <person name="Hiller M."/>
            <person name="Vernes S.C."/>
            <person name="Myers E.W."/>
            <person name="Teeling E.C."/>
        </authorList>
    </citation>
    <scope>NUCLEOTIDE SEQUENCE [LARGE SCALE GENOMIC DNA]</scope>
    <source>
        <strain evidence="3">MRouAeg1</strain>
        <tissue evidence="3">Muscle</tissue>
    </source>
</reference>
<organism evidence="3 4">
    <name type="scientific">Rousettus aegyptiacus</name>
    <name type="common">Egyptian fruit bat</name>
    <name type="synonym">Pteropus aegyptiacus</name>
    <dbReference type="NCBI Taxonomy" id="9407"/>
    <lineage>
        <taxon>Eukaryota</taxon>
        <taxon>Metazoa</taxon>
        <taxon>Chordata</taxon>
        <taxon>Craniata</taxon>
        <taxon>Vertebrata</taxon>
        <taxon>Euteleostomi</taxon>
        <taxon>Mammalia</taxon>
        <taxon>Eutheria</taxon>
        <taxon>Laurasiatheria</taxon>
        <taxon>Chiroptera</taxon>
        <taxon>Yinpterochiroptera</taxon>
        <taxon>Pteropodoidea</taxon>
        <taxon>Pteropodidae</taxon>
        <taxon>Rousettinae</taxon>
        <taxon>Rousettus</taxon>
    </lineage>
</organism>
<evidence type="ECO:0000313" key="3">
    <source>
        <dbReference type="EMBL" id="KAF6446158.1"/>
    </source>
</evidence>
<gene>
    <name evidence="3" type="ORF">HJG63_002213</name>
</gene>
<dbReference type="Pfam" id="PF14923">
    <property type="entry name" value="CCDC142"/>
    <property type="match status" value="1"/>
</dbReference>
<evidence type="ECO:0000259" key="2">
    <source>
        <dbReference type="Pfam" id="PF25081"/>
    </source>
</evidence>
<feature type="domain" description="Coiled-coil protein 142 C-terminal" evidence="1">
    <location>
        <begin position="325"/>
        <end position="741"/>
    </location>
</feature>
<keyword evidence="4" id="KW-1185">Reference proteome</keyword>